<dbReference type="RefSeq" id="WP_381167835.1">
    <property type="nucleotide sequence ID" value="NZ_JBHSFK010000002.1"/>
</dbReference>
<keyword evidence="3" id="KW-1185">Reference proteome</keyword>
<evidence type="ECO:0000313" key="2">
    <source>
        <dbReference type="EMBL" id="MFC4498479.1"/>
    </source>
</evidence>
<evidence type="ECO:0000313" key="3">
    <source>
        <dbReference type="Proteomes" id="UP001595839"/>
    </source>
</evidence>
<accession>A0ABV9AF12</accession>
<proteinExistence type="predicted"/>
<dbReference type="EMBL" id="JBHSFK010000002">
    <property type="protein sequence ID" value="MFC4498479.1"/>
    <property type="molecule type" value="Genomic_DNA"/>
</dbReference>
<sequence length="100" mass="11848">MVLKANGTQMKSYRAELSARRYGMTDSAFAFAVRAGHESRRATRQSVGDRMGNLRDWKPKRPYRDRVQRNRDRYNAGDPNNRNSSRYLWEPMHCGRFYDN</sequence>
<protein>
    <submittedName>
        <fullName evidence="2">Uncharacterized protein</fullName>
    </submittedName>
</protein>
<organism evidence="2 3">
    <name type="scientific">Streptomyces vulcanius</name>
    <dbReference type="NCBI Taxonomy" id="1441876"/>
    <lineage>
        <taxon>Bacteria</taxon>
        <taxon>Bacillati</taxon>
        <taxon>Actinomycetota</taxon>
        <taxon>Actinomycetes</taxon>
        <taxon>Kitasatosporales</taxon>
        <taxon>Streptomycetaceae</taxon>
        <taxon>Streptomyces</taxon>
    </lineage>
</organism>
<evidence type="ECO:0000256" key="1">
    <source>
        <dbReference type="SAM" id="MobiDB-lite"/>
    </source>
</evidence>
<reference evidence="3" key="1">
    <citation type="journal article" date="2019" name="Int. J. Syst. Evol. Microbiol.">
        <title>The Global Catalogue of Microorganisms (GCM) 10K type strain sequencing project: providing services to taxonomists for standard genome sequencing and annotation.</title>
        <authorList>
            <consortium name="The Broad Institute Genomics Platform"/>
            <consortium name="The Broad Institute Genome Sequencing Center for Infectious Disease"/>
            <person name="Wu L."/>
            <person name="Ma J."/>
        </authorList>
    </citation>
    <scope>NUCLEOTIDE SEQUENCE [LARGE SCALE GENOMIC DNA]</scope>
    <source>
        <strain evidence="3">CGMCC 4.7177</strain>
    </source>
</reference>
<dbReference type="Proteomes" id="UP001595839">
    <property type="component" value="Unassembled WGS sequence"/>
</dbReference>
<feature type="compositionally biased region" description="Basic and acidic residues" evidence="1">
    <location>
        <begin position="52"/>
        <end position="75"/>
    </location>
</feature>
<gene>
    <name evidence="2" type="ORF">ACFPIH_02900</name>
</gene>
<feature type="region of interest" description="Disordered" evidence="1">
    <location>
        <begin position="37"/>
        <end position="85"/>
    </location>
</feature>
<name>A0ABV9AF12_9ACTN</name>
<comment type="caution">
    <text evidence="2">The sequence shown here is derived from an EMBL/GenBank/DDBJ whole genome shotgun (WGS) entry which is preliminary data.</text>
</comment>